<keyword evidence="2" id="KW-0479">Metal-binding</keyword>
<feature type="domain" description="C2H2-type" evidence="10">
    <location>
        <begin position="214"/>
        <end position="242"/>
    </location>
</feature>
<feature type="compositionally biased region" description="Polar residues" evidence="9">
    <location>
        <begin position="237"/>
        <end position="249"/>
    </location>
</feature>
<keyword evidence="4" id="KW-0862">Zinc</keyword>
<evidence type="ECO:0000313" key="11">
    <source>
        <dbReference type="EMBL" id="KZV93104.1"/>
    </source>
</evidence>
<dbReference type="PANTHER" id="PTHR46179">
    <property type="entry name" value="ZINC FINGER PROTEIN"/>
    <property type="match status" value="1"/>
</dbReference>
<keyword evidence="5" id="KW-0805">Transcription regulation</keyword>
<dbReference type="PROSITE" id="PS50157">
    <property type="entry name" value="ZINC_FINGER_C2H2_2"/>
    <property type="match status" value="2"/>
</dbReference>
<organism evidence="11 12">
    <name type="scientific">Exidia glandulosa HHB12029</name>
    <dbReference type="NCBI Taxonomy" id="1314781"/>
    <lineage>
        <taxon>Eukaryota</taxon>
        <taxon>Fungi</taxon>
        <taxon>Dikarya</taxon>
        <taxon>Basidiomycota</taxon>
        <taxon>Agaricomycotina</taxon>
        <taxon>Agaricomycetes</taxon>
        <taxon>Auriculariales</taxon>
        <taxon>Exidiaceae</taxon>
        <taxon>Exidia</taxon>
    </lineage>
</organism>
<dbReference type="GO" id="GO:0008270">
    <property type="term" value="F:zinc ion binding"/>
    <property type="evidence" value="ECO:0007669"/>
    <property type="project" value="UniProtKB-KW"/>
</dbReference>
<dbReference type="InParanoid" id="A0A165I9W3"/>
<keyword evidence="3 8" id="KW-0863">Zinc-finger</keyword>
<keyword evidence="7" id="KW-0539">Nucleus</keyword>
<dbReference type="InterPro" id="IPR036236">
    <property type="entry name" value="Znf_C2H2_sf"/>
</dbReference>
<feature type="domain" description="C2H2-type" evidence="10">
    <location>
        <begin position="75"/>
        <end position="104"/>
    </location>
</feature>
<dbReference type="InterPro" id="IPR051061">
    <property type="entry name" value="Zinc_finger_trans_reg"/>
</dbReference>
<dbReference type="OrthoDB" id="8922241at2759"/>
<dbReference type="SUPFAM" id="SSF57667">
    <property type="entry name" value="beta-beta-alpha zinc fingers"/>
    <property type="match status" value="1"/>
</dbReference>
<dbReference type="PANTHER" id="PTHR46179:SF13">
    <property type="entry name" value="C2H2-TYPE DOMAIN-CONTAINING PROTEIN"/>
    <property type="match status" value="1"/>
</dbReference>
<feature type="region of interest" description="Disordered" evidence="9">
    <location>
        <begin position="233"/>
        <end position="314"/>
    </location>
</feature>
<reference evidence="11 12" key="1">
    <citation type="journal article" date="2016" name="Mol. Biol. Evol.">
        <title>Comparative Genomics of Early-Diverging Mushroom-Forming Fungi Provides Insights into the Origins of Lignocellulose Decay Capabilities.</title>
        <authorList>
            <person name="Nagy L.G."/>
            <person name="Riley R."/>
            <person name="Tritt A."/>
            <person name="Adam C."/>
            <person name="Daum C."/>
            <person name="Floudas D."/>
            <person name="Sun H."/>
            <person name="Yadav J.S."/>
            <person name="Pangilinan J."/>
            <person name="Larsson K.H."/>
            <person name="Matsuura K."/>
            <person name="Barry K."/>
            <person name="Labutti K."/>
            <person name="Kuo R."/>
            <person name="Ohm R.A."/>
            <person name="Bhattacharya S.S."/>
            <person name="Shirouzu T."/>
            <person name="Yoshinaga Y."/>
            <person name="Martin F.M."/>
            <person name="Grigoriev I.V."/>
            <person name="Hibbett D.S."/>
        </authorList>
    </citation>
    <scope>NUCLEOTIDE SEQUENCE [LARGE SCALE GENOMIC DNA]</scope>
    <source>
        <strain evidence="11 12">HHB12029</strain>
    </source>
</reference>
<dbReference type="EMBL" id="KV425995">
    <property type="protein sequence ID" value="KZV93104.1"/>
    <property type="molecule type" value="Genomic_DNA"/>
</dbReference>
<protein>
    <recommendedName>
        <fullName evidence="10">C2H2-type domain-containing protein</fullName>
    </recommendedName>
</protein>
<dbReference type="GO" id="GO:0005634">
    <property type="term" value="C:nucleus"/>
    <property type="evidence" value="ECO:0007669"/>
    <property type="project" value="UniProtKB-SubCell"/>
</dbReference>
<evidence type="ECO:0000256" key="8">
    <source>
        <dbReference type="PROSITE-ProRule" id="PRU00042"/>
    </source>
</evidence>
<gene>
    <name evidence="11" type="ORF">EXIGLDRAFT_768326</name>
</gene>
<sequence>MSEAHRCLWEGCEATCSSAKELFENLCSSHAQRRNVVDGVLICRWDKCSTKPAFWGGENKTTIDHMRTHSAYKEFFCARCGKGFALSNALSGHDRKCTSNLKQPHLEVHDNGGDEDEAGEPEAPAAVRHLSVGSEPSITEVAPPTAASKSCLWAACESKFPLADAAALGEHVCEHFARGGGECQWEDCGELFEDADLHRQHVKNVHVPKWETPFKCVHCPRQFKAKKGLLAHVGHTHQAQKSAPRTVSNKNKRPFSSDVEQDEATKRAQTRGAASVEKTDMPRRKAARLAAKAPTGSSRKQRVTPPPSAHQTPPDIWTQMRDVVEGRVDELIKNTVARKLGDSRVQSPWTAYGVYTNTRN</sequence>
<proteinExistence type="predicted"/>
<evidence type="ECO:0000256" key="4">
    <source>
        <dbReference type="ARBA" id="ARBA00022833"/>
    </source>
</evidence>
<evidence type="ECO:0000256" key="6">
    <source>
        <dbReference type="ARBA" id="ARBA00023163"/>
    </source>
</evidence>
<accession>A0A165I9W3</accession>
<dbReference type="AlphaFoldDB" id="A0A165I9W3"/>
<evidence type="ECO:0000256" key="7">
    <source>
        <dbReference type="ARBA" id="ARBA00023242"/>
    </source>
</evidence>
<evidence type="ECO:0000256" key="2">
    <source>
        <dbReference type="ARBA" id="ARBA00022723"/>
    </source>
</evidence>
<evidence type="ECO:0000256" key="1">
    <source>
        <dbReference type="ARBA" id="ARBA00004123"/>
    </source>
</evidence>
<keyword evidence="12" id="KW-1185">Reference proteome</keyword>
<evidence type="ECO:0000256" key="5">
    <source>
        <dbReference type="ARBA" id="ARBA00023015"/>
    </source>
</evidence>
<dbReference type="InterPro" id="IPR013087">
    <property type="entry name" value="Znf_C2H2_type"/>
</dbReference>
<dbReference type="Gene3D" id="3.30.160.60">
    <property type="entry name" value="Classic Zinc Finger"/>
    <property type="match status" value="2"/>
</dbReference>
<name>A0A165I9W3_EXIGL</name>
<dbReference type="Proteomes" id="UP000077266">
    <property type="component" value="Unassembled WGS sequence"/>
</dbReference>
<dbReference type="SMART" id="SM00355">
    <property type="entry name" value="ZnF_C2H2"/>
    <property type="match status" value="3"/>
</dbReference>
<evidence type="ECO:0000313" key="12">
    <source>
        <dbReference type="Proteomes" id="UP000077266"/>
    </source>
</evidence>
<dbReference type="GO" id="GO:0006357">
    <property type="term" value="P:regulation of transcription by RNA polymerase II"/>
    <property type="evidence" value="ECO:0007669"/>
    <property type="project" value="TreeGrafter"/>
</dbReference>
<dbReference type="PROSITE" id="PS00028">
    <property type="entry name" value="ZINC_FINGER_C2H2_1"/>
    <property type="match status" value="2"/>
</dbReference>
<keyword evidence="6" id="KW-0804">Transcription</keyword>
<evidence type="ECO:0000256" key="3">
    <source>
        <dbReference type="ARBA" id="ARBA00022771"/>
    </source>
</evidence>
<evidence type="ECO:0000256" key="9">
    <source>
        <dbReference type="SAM" id="MobiDB-lite"/>
    </source>
</evidence>
<dbReference type="STRING" id="1314781.A0A165I9W3"/>
<evidence type="ECO:0000259" key="10">
    <source>
        <dbReference type="PROSITE" id="PS50157"/>
    </source>
</evidence>
<comment type="subcellular location">
    <subcellularLocation>
        <location evidence="1">Nucleus</location>
    </subcellularLocation>
</comment>